<evidence type="ECO:0000256" key="13">
    <source>
        <dbReference type="ARBA" id="ARBA00023136"/>
    </source>
</evidence>
<dbReference type="EMBL" id="JBHSZI010000001">
    <property type="protein sequence ID" value="MFC7056938.1"/>
    <property type="molecule type" value="Genomic_DNA"/>
</dbReference>
<accession>A0ABD5VUB1</accession>
<evidence type="ECO:0000256" key="2">
    <source>
        <dbReference type="ARBA" id="ARBA00001946"/>
    </source>
</evidence>
<feature type="transmembrane region" description="Helical" evidence="17">
    <location>
        <begin position="447"/>
        <end position="468"/>
    </location>
</feature>
<dbReference type="PANTHER" id="PTHR13872:SF1">
    <property type="entry name" value="DOLICHYL-DIPHOSPHOOLIGOSACCHARIDE--PROTEIN GLYCOSYLTRANSFERASE SUBUNIT STT3B"/>
    <property type="match status" value="1"/>
</dbReference>
<comment type="similarity">
    <text evidence="5">Belongs to the STT3 family.</text>
</comment>
<evidence type="ECO:0000313" key="21">
    <source>
        <dbReference type="Proteomes" id="UP001596445"/>
    </source>
</evidence>
<dbReference type="AlphaFoldDB" id="A0ABD5VUB1"/>
<evidence type="ECO:0000256" key="1">
    <source>
        <dbReference type="ARBA" id="ARBA00001936"/>
    </source>
</evidence>
<comment type="catalytic activity">
    <reaction evidence="16">
        <text>an archaeal dolichyl phosphooligosaccharide + [protein]-L-asparagine = an archaeal dolichyl phosphate + a glycoprotein with the oligosaccharide chain attached by N-beta-D-glycosyl linkage to a protein L-asparagine.</text>
        <dbReference type="EC" id="2.4.99.21"/>
    </reaction>
</comment>
<feature type="transmembrane region" description="Helical" evidence="17">
    <location>
        <begin position="96"/>
        <end position="114"/>
    </location>
</feature>
<feature type="transmembrane region" description="Helical" evidence="17">
    <location>
        <begin position="333"/>
        <end position="354"/>
    </location>
</feature>
<feature type="transmembrane region" description="Helical" evidence="17">
    <location>
        <begin position="221"/>
        <end position="237"/>
    </location>
</feature>
<evidence type="ECO:0000256" key="6">
    <source>
        <dbReference type="ARBA" id="ARBA00012602"/>
    </source>
</evidence>
<keyword evidence="9 17" id="KW-0812">Transmembrane</keyword>
<evidence type="ECO:0000256" key="10">
    <source>
        <dbReference type="ARBA" id="ARBA00022723"/>
    </source>
</evidence>
<dbReference type="InterPro" id="IPR026410">
    <property type="entry name" value="OlisacTrfase_arch"/>
</dbReference>
<comment type="cofactor">
    <cofactor evidence="1">
        <name>Mn(2+)</name>
        <dbReference type="ChEBI" id="CHEBI:29035"/>
    </cofactor>
</comment>
<evidence type="ECO:0000256" key="12">
    <source>
        <dbReference type="ARBA" id="ARBA00022989"/>
    </source>
</evidence>
<keyword evidence="11" id="KW-0460">Magnesium</keyword>
<evidence type="ECO:0000256" key="14">
    <source>
        <dbReference type="ARBA" id="ARBA00023211"/>
    </source>
</evidence>
<feature type="transmembrane region" description="Helical" evidence="17">
    <location>
        <begin position="24"/>
        <end position="42"/>
    </location>
</feature>
<keyword evidence="10" id="KW-0479">Metal-binding</keyword>
<feature type="transmembrane region" description="Helical" evidence="17">
    <location>
        <begin position="425"/>
        <end position="441"/>
    </location>
</feature>
<keyword evidence="14" id="KW-0464">Manganese</keyword>
<name>A0ABD5VUB1_9EURY</name>
<evidence type="ECO:0000256" key="9">
    <source>
        <dbReference type="ARBA" id="ARBA00022692"/>
    </source>
</evidence>
<feature type="transmembrane region" description="Helical" evidence="17">
    <location>
        <begin position="302"/>
        <end position="321"/>
    </location>
</feature>
<feature type="transmembrane region" description="Helical" evidence="17">
    <location>
        <begin position="271"/>
        <end position="290"/>
    </location>
</feature>
<feature type="transmembrane region" description="Helical" evidence="17">
    <location>
        <begin position="397"/>
        <end position="413"/>
    </location>
</feature>
<comment type="cofactor">
    <cofactor evidence="2">
        <name>Mg(2+)</name>
        <dbReference type="ChEBI" id="CHEBI:18420"/>
    </cofactor>
</comment>
<evidence type="ECO:0000256" key="5">
    <source>
        <dbReference type="ARBA" id="ARBA00010810"/>
    </source>
</evidence>
<keyword evidence="21" id="KW-1185">Reference proteome</keyword>
<dbReference type="InterPro" id="IPR054479">
    <property type="entry name" value="AglB-like_core"/>
</dbReference>
<dbReference type="GO" id="GO:0005886">
    <property type="term" value="C:plasma membrane"/>
    <property type="evidence" value="ECO:0007669"/>
    <property type="project" value="UniProtKB-SubCell"/>
</dbReference>
<feature type="transmembrane region" description="Helical" evidence="17">
    <location>
        <begin position="243"/>
        <end position="259"/>
    </location>
</feature>
<evidence type="ECO:0000256" key="16">
    <source>
        <dbReference type="ARBA" id="ARBA00034066"/>
    </source>
</evidence>
<dbReference type="GO" id="GO:0016757">
    <property type="term" value="F:glycosyltransferase activity"/>
    <property type="evidence" value="ECO:0007669"/>
    <property type="project" value="UniProtKB-KW"/>
</dbReference>
<feature type="transmembrane region" description="Helical" evidence="17">
    <location>
        <begin position="480"/>
        <end position="502"/>
    </location>
</feature>
<dbReference type="GO" id="GO:0046872">
    <property type="term" value="F:metal ion binding"/>
    <property type="evidence" value="ECO:0007669"/>
    <property type="project" value="UniProtKB-KW"/>
</dbReference>
<comment type="pathway">
    <text evidence="4">Protein modification; protein glycosylation.</text>
</comment>
<feature type="domain" description="Oligosaccharyl transferase STT3 N-terminal" evidence="18">
    <location>
        <begin position="49"/>
        <end position="485"/>
    </location>
</feature>
<evidence type="ECO:0000256" key="17">
    <source>
        <dbReference type="SAM" id="Phobius"/>
    </source>
</evidence>
<dbReference type="InterPro" id="IPR048307">
    <property type="entry name" value="STT3_N"/>
</dbReference>
<keyword evidence="13 17" id="KW-0472">Membrane</keyword>
<evidence type="ECO:0000256" key="7">
    <source>
        <dbReference type="ARBA" id="ARBA00022676"/>
    </source>
</evidence>
<dbReference type="Gene3D" id="3.40.50.12610">
    <property type="match status" value="1"/>
</dbReference>
<evidence type="ECO:0000313" key="20">
    <source>
        <dbReference type="EMBL" id="MFC7056938.1"/>
    </source>
</evidence>
<organism evidence="20 21">
    <name type="scientific">Halovenus salina</name>
    <dbReference type="NCBI Taxonomy" id="1510225"/>
    <lineage>
        <taxon>Archaea</taxon>
        <taxon>Methanobacteriati</taxon>
        <taxon>Methanobacteriota</taxon>
        <taxon>Stenosarchaea group</taxon>
        <taxon>Halobacteria</taxon>
        <taxon>Halobacteriales</taxon>
        <taxon>Haloarculaceae</taxon>
        <taxon>Halovenus</taxon>
    </lineage>
</organism>
<feature type="domain" description="AglB-like core" evidence="19">
    <location>
        <begin position="523"/>
        <end position="636"/>
    </location>
</feature>
<protein>
    <recommendedName>
        <fullName evidence="6">dolichyl-phosphooligosaccharide-protein glycotransferase</fullName>
        <ecNumber evidence="6">2.4.99.21</ecNumber>
    </recommendedName>
    <alternativeName>
        <fullName evidence="15">Oligosaccharyl transferase</fullName>
    </alternativeName>
</protein>
<dbReference type="Proteomes" id="UP001596445">
    <property type="component" value="Unassembled WGS sequence"/>
</dbReference>
<evidence type="ECO:0000256" key="11">
    <source>
        <dbReference type="ARBA" id="ARBA00022842"/>
    </source>
</evidence>
<feature type="transmembrane region" description="Helical" evidence="17">
    <location>
        <begin position="180"/>
        <end position="200"/>
    </location>
</feature>
<feature type="transmembrane region" description="Helical" evidence="17">
    <location>
        <begin position="120"/>
        <end position="144"/>
    </location>
</feature>
<evidence type="ECO:0000259" key="19">
    <source>
        <dbReference type="Pfam" id="PF22627"/>
    </source>
</evidence>
<dbReference type="EC" id="2.4.99.21" evidence="6"/>
<evidence type="ECO:0000256" key="4">
    <source>
        <dbReference type="ARBA" id="ARBA00004922"/>
    </source>
</evidence>
<comment type="subcellular location">
    <subcellularLocation>
        <location evidence="3">Cell membrane</location>
        <topology evidence="3">Multi-pass membrane protein</topology>
    </subcellularLocation>
</comment>
<dbReference type="RefSeq" id="WP_382183640.1">
    <property type="nucleotide sequence ID" value="NZ_JBHSZI010000001.1"/>
</dbReference>
<proteinExistence type="inferred from homology"/>
<dbReference type="Pfam" id="PF02516">
    <property type="entry name" value="STT3"/>
    <property type="match status" value="1"/>
</dbReference>
<gene>
    <name evidence="20" type="ORF">ACFQQG_00545</name>
</gene>
<dbReference type="NCBIfam" id="TIGR04154">
    <property type="entry name" value="archaeo_STT3"/>
    <property type="match status" value="1"/>
</dbReference>
<dbReference type="Pfam" id="PF22627">
    <property type="entry name" value="AglB_core-like"/>
    <property type="match status" value="1"/>
</dbReference>
<comment type="caution">
    <text evidence="20">The sequence shown here is derived from an EMBL/GenBank/DDBJ whole genome shotgun (WGS) entry which is preliminary data.</text>
</comment>
<feature type="transmembrane region" description="Helical" evidence="17">
    <location>
        <begin position="151"/>
        <end position="174"/>
    </location>
</feature>
<keyword evidence="7" id="KW-0328">Glycosyltransferase</keyword>
<dbReference type="InterPro" id="IPR003674">
    <property type="entry name" value="Oligo_trans_STT3"/>
</dbReference>
<dbReference type="PANTHER" id="PTHR13872">
    <property type="entry name" value="DOLICHYL-DIPHOSPHOOLIGOSACCHARIDE--PROTEIN GLYCOSYLTRANSFERASE SUBUNIT"/>
    <property type="match status" value="1"/>
</dbReference>
<evidence type="ECO:0000256" key="3">
    <source>
        <dbReference type="ARBA" id="ARBA00004651"/>
    </source>
</evidence>
<keyword evidence="8 20" id="KW-0808">Transferase</keyword>
<evidence type="ECO:0000256" key="15">
    <source>
        <dbReference type="ARBA" id="ARBA00030679"/>
    </source>
</evidence>
<reference evidence="20 21" key="1">
    <citation type="journal article" date="2019" name="Int. J. Syst. Evol. Microbiol.">
        <title>The Global Catalogue of Microorganisms (GCM) 10K type strain sequencing project: providing services to taxonomists for standard genome sequencing and annotation.</title>
        <authorList>
            <consortium name="The Broad Institute Genomics Platform"/>
            <consortium name="The Broad Institute Genome Sequencing Center for Infectious Disease"/>
            <person name="Wu L."/>
            <person name="Ma J."/>
        </authorList>
    </citation>
    <scope>NUCLEOTIDE SEQUENCE [LARGE SCALE GENOMIC DNA]</scope>
    <source>
        <strain evidence="20 21">JCM 30072</strain>
    </source>
</reference>
<sequence>MSNWREQLSEESESKALAAWLEEYYHLPVLLLLVGFVLWNRLRNYANFIVDGTVYLSGNDPLYHLRMTEYAANNFPSTMSFDPWTYFPYGSATQQFGTMFDQVVALVALIVGFGSPSTDLINHVALITPPFLAALVCLPGYVIGRRLGGRIGGLVVVGMVAFMPDRLLAVTVAGTFDHHGWEVLMMSLSTLGIMVALSASEQEKPVFELVRARELDAMRKTVGYSMLAGLAMAMYVWTWPPAVWLFGILAIFFTIQMSLDHLRGQSPEHVAFVGVISTITAGLLIMSTTRTLELTGVTSRSLLQPGLAFVVAGGVAFLAVLSRQFDRQNLARYYYPVTVLGLLVFGGLASSLLVPELFDFFVSQVDRIFGFITSPGTAAGTIGEAQPMEFSGLRRRYQLALFTGGLGGAIVLVRQALSNRPSSEQLFIVLWSLMMLFATLTQLRFAYYMTIVVGGLNAVLVGFIFQFTGSSASDFEFETYQVLTVVVLVLVIFAPFLGVPIISADTTATGFASDRSYPGDIVAWDDGLQFMNENTPQPGQFGAPDNDPMELFGGFDQTDDYQYPDGSYGVLSWWDYGHWITERGERIPTANPFQEGTDTAARFLLAQNEDRGLDVLSEMSDGENAQTRYVMIDWRMVETETARPVRGKFFAPPQFHPDFEQMDFTTQLMNVGERGQLQPLARIQKQPYFNSMVSRLYHYHGSAKSPEPVVVEWNGQEQEFQQEDRRALLHRGTVRREHPGVRYSRAGTQLRPEHHLGAGRWYRCDAQ</sequence>
<evidence type="ECO:0000259" key="18">
    <source>
        <dbReference type="Pfam" id="PF02516"/>
    </source>
</evidence>
<evidence type="ECO:0000256" key="8">
    <source>
        <dbReference type="ARBA" id="ARBA00022679"/>
    </source>
</evidence>
<keyword evidence="12 17" id="KW-1133">Transmembrane helix</keyword>